<reference evidence="2 3" key="1">
    <citation type="submission" date="2024-10" db="EMBL/GenBank/DDBJ databases">
        <authorList>
            <person name="Ratan Roy A."/>
            <person name="Morales Sandoval P.H."/>
            <person name="De Los Santos Villalobos S."/>
            <person name="Chakraborty S."/>
            <person name="Mukherjee J."/>
        </authorList>
    </citation>
    <scope>NUCLEOTIDE SEQUENCE [LARGE SCALE GENOMIC DNA]</scope>
    <source>
        <strain evidence="2 3">S1</strain>
    </source>
</reference>
<feature type="signal peptide" evidence="1">
    <location>
        <begin position="1"/>
        <end position="22"/>
    </location>
</feature>
<dbReference type="EMBL" id="JBHZOL010000024">
    <property type="protein sequence ID" value="MFE4105490.1"/>
    <property type="molecule type" value="Genomic_DNA"/>
</dbReference>
<dbReference type="Pfam" id="PF10989">
    <property type="entry name" value="DUF2808"/>
    <property type="match status" value="1"/>
</dbReference>
<dbReference type="RefSeq" id="WP_377962139.1">
    <property type="nucleotide sequence ID" value="NZ_JBHZOL010000024.1"/>
</dbReference>
<accession>A0ABW6ICY4</accession>
<feature type="chain" id="PRO_5046794714" evidence="1">
    <location>
        <begin position="23"/>
        <end position="202"/>
    </location>
</feature>
<proteinExistence type="predicted"/>
<protein>
    <submittedName>
        <fullName evidence="2">DUF2808 domain-containing protein</fullName>
    </submittedName>
</protein>
<name>A0ABW6ICY4_9CYAN</name>
<evidence type="ECO:0000313" key="3">
    <source>
        <dbReference type="Proteomes" id="UP001600165"/>
    </source>
</evidence>
<comment type="caution">
    <text evidence="2">The sequence shown here is derived from an EMBL/GenBank/DDBJ whole genome shotgun (WGS) entry which is preliminary data.</text>
</comment>
<sequence length="202" mass="22709">MAFNRSKARLFAGLICSGLAIAGAWSGIFSAAGQAQSSSTLPGFTIFGGVDPDFRLRYIIDNNTPRNSDARYYLQVDSNKVERGISEIEISYPEAFTRSPNGATLDPENIEIRINSSRGGRAGESIPLESVTWDRESNRLEIYPQELIPADTEFVVALLDVRNPRRYGMHQFNLRVLYQGDVTRRYIGTWQVESAADRPWQR</sequence>
<keyword evidence="3" id="KW-1185">Reference proteome</keyword>
<gene>
    <name evidence="2" type="ORF">ACFVKH_04315</name>
</gene>
<dbReference type="InterPro" id="IPR021256">
    <property type="entry name" value="DUF2808"/>
</dbReference>
<organism evidence="2 3">
    <name type="scientific">Almyronema epifaneia S1</name>
    <dbReference type="NCBI Taxonomy" id="2991925"/>
    <lineage>
        <taxon>Bacteria</taxon>
        <taxon>Bacillati</taxon>
        <taxon>Cyanobacteriota</taxon>
        <taxon>Cyanophyceae</taxon>
        <taxon>Nodosilineales</taxon>
        <taxon>Nodosilineaceae</taxon>
        <taxon>Almyronema</taxon>
        <taxon>Almyronema epifaneia</taxon>
    </lineage>
</organism>
<dbReference type="Proteomes" id="UP001600165">
    <property type="component" value="Unassembled WGS sequence"/>
</dbReference>
<keyword evidence="1" id="KW-0732">Signal</keyword>
<evidence type="ECO:0000256" key="1">
    <source>
        <dbReference type="SAM" id="SignalP"/>
    </source>
</evidence>
<evidence type="ECO:0000313" key="2">
    <source>
        <dbReference type="EMBL" id="MFE4105490.1"/>
    </source>
</evidence>